<evidence type="ECO:0000259" key="4">
    <source>
        <dbReference type="PROSITE" id="PS51186"/>
    </source>
</evidence>
<dbReference type="InterPro" id="IPR000182">
    <property type="entry name" value="GNAT_dom"/>
</dbReference>
<dbReference type="RefSeq" id="WP_256304700.1">
    <property type="nucleotide sequence ID" value="NZ_JANFYS010000035.1"/>
</dbReference>
<gene>
    <name evidence="5" type="primary">citC</name>
    <name evidence="5" type="ORF">NE579_13990</name>
</gene>
<keyword evidence="2 3" id="KW-0067">ATP-binding</keyword>
<evidence type="ECO:0000256" key="3">
    <source>
        <dbReference type="PIRNR" id="PIRNR005751"/>
    </source>
</evidence>
<dbReference type="AlphaFoldDB" id="A0AAW5JVD8"/>
<dbReference type="SUPFAM" id="SSF52374">
    <property type="entry name" value="Nucleotidylyl transferase"/>
    <property type="match status" value="1"/>
</dbReference>
<evidence type="ECO:0000313" key="6">
    <source>
        <dbReference type="Proteomes" id="UP001204562"/>
    </source>
</evidence>
<dbReference type="Gene3D" id="3.40.50.620">
    <property type="entry name" value="HUPs"/>
    <property type="match status" value="1"/>
</dbReference>
<proteinExistence type="predicted"/>
<name>A0AAW5JVD8_9FIRM</name>
<keyword evidence="1 3" id="KW-0547">Nucleotide-binding</keyword>
<reference evidence="5" key="1">
    <citation type="submission" date="2022-06" db="EMBL/GenBank/DDBJ databases">
        <title>Isolation of gut microbiota from human fecal samples.</title>
        <authorList>
            <person name="Pamer E.G."/>
            <person name="Barat B."/>
            <person name="Waligurski E."/>
            <person name="Medina S."/>
            <person name="Paddock L."/>
            <person name="Mostad J."/>
        </authorList>
    </citation>
    <scope>NUCLEOTIDE SEQUENCE</scope>
    <source>
        <strain evidence="5">DFI.9.91</strain>
    </source>
</reference>
<dbReference type="InterPro" id="IPR005216">
    <property type="entry name" value="Citrate_lyase_ligase"/>
</dbReference>
<dbReference type="SUPFAM" id="SSF55729">
    <property type="entry name" value="Acyl-CoA N-acyltransferases (Nat)"/>
    <property type="match status" value="1"/>
</dbReference>
<dbReference type="PANTHER" id="PTHR40599">
    <property type="entry name" value="[CITRATE [PRO-3S]-LYASE] LIGASE"/>
    <property type="match status" value="1"/>
</dbReference>
<sequence length="333" mass="37830">MDDITLRQLDRRDPAAAAEWRRLLEQEGIHEDPHLDYTAGVYDRHERLVATGSCFRNTLRCFAVDGAHRGEGLLNTVVSHLVEYQYGRGNCHLLLHTKCCNLPVFRDLGFHEIARVEGQVVFLENRPHGFESYLSRLQRGHGRQTAIVMNANPFTLGHRRLVETACRENDTVHLFLVSEDVSQFSFSVRKQLVEQGTRDLHNLIFHETGSYLISTAVFPSYFFPSSEAITQIQAALDCKVFLRIARALDVTSRYVGQEPFSPTTAVYNEMLRRILPEHGVTLREIPRFSADNTVISASKVRSLLSEPQSQASRLIKLLPPTTYQYLAGAHLIK</sequence>
<dbReference type="NCBIfam" id="TIGR00124">
    <property type="entry name" value="cit_ly_ligase"/>
    <property type="match status" value="1"/>
</dbReference>
<dbReference type="GO" id="GO:0008771">
    <property type="term" value="F:[citrate (pro-3S)-lyase] ligase activity"/>
    <property type="evidence" value="ECO:0007669"/>
    <property type="project" value="UniProtKB-EC"/>
</dbReference>
<dbReference type="PIRSF" id="PIRSF005751">
    <property type="entry name" value="Acet_citr_lig"/>
    <property type="match status" value="1"/>
</dbReference>
<dbReference type="EC" id="6.2.1.22" evidence="3"/>
<dbReference type="Proteomes" id="UP001204562">
    <property type="component" value="Unassembled WGS sequence"/>
</dbReference>
<dbReference type="GO" id="GO:0016747">
    <property type="term" value="F:acyltransferase activity, transferring groups other than amino-acyl groups"/>
    <property type="evidence" value="ECO:0007669"/>
    <property type="project" value="InterPro"/>
</dbReference>
<evidence type="ECO:0000256" key="2">
    <source>
        <dbReference type="ARBA" id="ARBA00022840"/>
    </source>
</evidence>
<comment type="catalytic activity">
    <reaction evidence="3">
        <text>holo-[citrate lyase ACP] + acetate + ATP = acetyl-[citrate lyase ACP] + AMP + diphosphate</text>
        <dbReference type="Rhea" id="RHEA:23788"/>
        <dbReference type="Rhea" id="RHEA-COMP:10158"/>
        <dbReference type="Rhea" id="RHEA-COMP:13710"/>
        <dbReference type="ChEBI" id="CHEBI:30089"/>
        <dbReference type="ChEBI" id="CHEBI:30616"/>
        <dbReference type="ChEBI" id="CHEBI:33019"/>
        <dbReference type="ChEBI" id="CHEBI:82683"/>
        <dbReference type="ChEBI" id="CHEBI:137976"/>
        <dbReference type="ChEBI" id="CHEBI:456215"/>
        <dbReference type="EC" id="6.2.1.22"/>
    </reaction>
</comment>
<dbReference type="EMBL" id="JANFYS010000035">
    <property type="protein sequence ID" value="MCQ4771553.1"/>
    <property type="molecule type" value="Genomic_DNA"/>
</dbReference>
<dbReference type="PROSITE" id="PS51186">
    <property type="entry name" value="GNAT"/>
    <property type="match status" value="1"/>
</dbReference>
<dbReference type="SMART" id="SM00764">
    <property type="entry name" value="Citrate_ly_lig"/>
    <property type="match status" value="1"/>
</dbReference>
<feature type="domain" description="N-acetyltransferase" evidence="4">
    <location>
        <begin position="1"/>
        <end position="129"/>
    </location>
</feature>
<dbReference type="PANTHER" id="PTHR40599:SF1">
    <property type="entry name" value="[CITRATE [PRO-3S]-LYASE] LIGASE"/>
    <property type="match status" value="1"/>
</dbReference>
<comment type="function">
    <text evidence="3">Acetylation of prosthetic group (2-(5''-phosphoribosyl)-3'-dephosphocoenzyme-A) of the gamma subunit of citrate lyase.</text>
</comment>
<accession>A0AAW5JVD8</accession>
<dbReference type="InterPro" id="IPR016181">
    <property type="entry name" value="Acyl_CoA_acyltransferase"/>
</dbReference>
<dbReference type="InterPro" id="IPR013166">
    <property type="entry name" value="Citrate_lyase_ligase_C"/>
</dbReference>
<dbReference type="Pfam" id="PF08218">
    <property type="entry name" value="Citrate_ly_lig"/>
    <property type="match status" value="1"/>
</dbReference>
<comment type="caution">
    <text evidence="5">The sequence shown here is derived from an EMBL/GenBank/DDBJ whole genome shotgun (WGS) entry which is preliminary data.</text>
</comment>
<evidence type="ECO:0000313" key="5">
    <source>
        <dbReference type="EMBL" id="MCQ4771553.1"/>
    </source>
</evidence>
<dbReference type="GO" id="GO:0005524">
    <property type="term" value="F:ATP binding"/>
    <property type="evidence" value="ECO:0007669"/>
    <property type="project" value="UniProtKB-UniRule"/>
</dbReference>
<dbReference type="Gene3D" id="3.40.630.30">
    <property type="match status" value="1"/>
</dbReference>
<organism evidence="5 6">
    <name type="scientific">Intestinimonas massiliensis</name>
    <name type="common">ex Afouda et al. 2020</name>
    <dbReference type="NCBI Taxonomy" id="1673721"/>
    <lineage>
        <taxon>Bacteria</taxon>
        <taxon>Bacillati</taxon>
        <taxon>Bacillota</taxon>
        <taxon>Clostridia</taxon>
        <taxon>Eubacteriales</taxon>
        <taxon>Intestinimonas</taxon>
    </lineage>
</organism>
<dbReference type="InterPro" id="IPR014729">
    <property type="entry name" value="Rossmann-like_a/b/a_fold"/>
</dbReference>
<protein>
    <recommendedName>
        <fullName evidence="3">[Citrate [pro-3S]-lyase] ligase</fullName>
        <ecNumber evidence="3">6.2.1.22</ecNumber>
    </recommendedName>
</protein>
<keyword evidence="3 5" id="KW-0436">Ligase</keyword>
<evidence type="ECO:0000256" key="1">
    <source>
        <dbReference type="ARBA" id="ARBA00022741"/>
    </source>
</evidence>